<dbReference type="EMBL" id="CM040996">
    <property type="protein sequence ID" value="MCJ8745378.1"/>
    <property type="molecule type" value="Genomic_DNA"/>
</dbReference>
<keyword evidence="2" id="KW-1185">Reference proteome</keyword>
<name>A0ACC5ZB74_9TELE</name>
<comment type="caution">
    <text evidence="1">The sequence shown here is derived from an EMBL/GenBank/DDBJ whole genome shotgun (WGS) entry which is preliminary data.</text>
</comment>
<reference evidence="1" key="1">
    <citation type="submission" date="2020-02" db="EMBL/GenBank/DDBJ databases">
        <title>Genome sequencing of the panga catfish, Pangasius djambal.</title>
        <authorList>
            <person name="Wen M."/>
            <person name="Zahm M."/>
            <person name="Roques C."/>
            <person name="Cabau C."/>
            <person name="Klopp C."/>
            <person name="Donnadieu C."/>
            <person name="Jouanno E."/>
            <person name="Avarre J.-C."/>
            <person name="Campet M."/>
            <person name="Ha T."/>
            <person name="Dugue R."/>
            <person name="Lampietro C."/>
            <person name="Louis A."/>
            <person name="Herpin A."/>
            <person name="Echchiki A."/>
            <person name="Berthelot C."/>
            <person name="Parey E."/>
            <person name="Roest-Crollius H."/>
            <person name="Braasch I."/>
            <person name="Postlethwait J.H."/>
            <person name="Bobe J."/>
            <person name="Montfort J."/>
            <person name="Bouchez O."/>
            <person name="Begum T."/>
            <person name="Schartl M."/>
            <person name="Gustiano R."/>
            <person name="Guiguen Y."/>
        </authorList>
    </citation>
    <scope>NUCLEOTIDE SEQUENCE</scope>
    <source>
        <strain evidence="1">Pdj_M5554</strain>
    </source>
</reference>
<protein>
    <submittedName>
        <fullName evidence="1">Uncharacterized protein</fullName>
    </submittedName>
</protein>
<evidence type="ECO:0000313" key="2">
    <source>
        <dbReference type="Proteomes" id="UP000830395"/>
    </source>
</evidence>
<evidence type="ECO:0000313" key="1">
    <source>
        <dbReference type="EMBL" id="MCJ8745378.1"/>
    </source>
</evidence>
<organism evidence="1 2">
    <name type="scientific">Pangasius djambal</name>
    <dbReference type="NCBI Taxonomy" id="1691987"/>
    <lineage>
        <taxon>Eukaryota</taxon>
        <taxon>Metazoa</taxon>
        <taxon>Chordata</taxon>
        <taxon>Craniata</taxon>
        <taxon>Vertebrata</taxon>
        <taxon>Euteleostomi</taxon>
        <taxon>Actinopterygii</taxon>
        <taxon>Neopterygii</taxon>
        <taxon>Teleostei</taxon>
        <taxon>Ostariophysi</taxon>
        <taxon>Siluriformes</taxon>
        <taxon>Pangasiidae</taxon>
        <taxon>Pangasius</taxon>
    </lineage>
</organism>
<dbReference type="Proteomes" id="UP000830395">
    <property type="component" value="Chromosome 22"/>
</dbReference>
<proteinExistence type="predicted"/>
<sequence length="301" mass="33438">MLRFSLGVTRLDRIRNEYIRGTAHVGRLGDKVREARLRWFGRVQRRESEDIGRRMLDMELPGRRRRGGQRGAKVLTSLAEVHQCVTVKAEMENYRKAGVVEQPCLCPFNDLLRDGAPVVRVRDGSKIRNLMRFAQSRMEGRAEKPAESGGGGEEAEPSAESQLCRQIAFTGVGPSVSKAITCVEILKRRVGGLHQVTRLVYSSLQETWEPLEPSAGLDSITVTRNIPAIWVLLSRDPLDSNTAGYQAPGSFDALWVQAAAKEERENQRRKSGGRGGGSGRGKGPRRQATRPRDERKTSGAH</sequence>
<accession>A0ACC5ZB74</accession>
<gene>
    <name evidence="1" type="ORF">PDJAM_G00129640</name>
</gene>